<dbReference type="SUPFAM" id="SSF89028">
    <property type="entry name" value="Cobalamin adenosyltransferase-like"/>
    <property type="match status" value="1"/>
</dbReference>
<evidence type="ECO:0000256" key="2">
    <source>
        <dbReference type="ARBA" id="ARBA00011233"/>
    </source>
</evidence>
<dbReference type="Gene3D" id="1.20.1200.10">
    <property type="entry name" value="Cobalamin adenosyltransferase-like"/>
    <property type="match status" value="1"/>
</dbReference>
<keyword evidence="10" id="KW-1185">Reference proteome</keyword>
<dbReference type="PANTHER" id="PTHR12213:SF0">
    <property type="entry name" value="CORRINOID ADENOSYLTRANSFERASE MMAB"/>
    <property type="match status" value="1"/>
</dbReference>
<gene>
    <name evidence="9" type="primary">yvqK</name>
    <name evidence="9" type="ORF">DTO96_101598</name>
</gene>
<evidence type="ECO:0000256" key="5">
    <source>
        <dbReference type="ARBA" id="ARBA00022840"/>
    </source>
</evidence>
<evidence type="ECO:0000313" key="9">
    <source>
        <dbReference type="EMBL" id="AXF85858.1"/>
    </source>
</evidence>
<keyword evidence="3 6" id="KW-0808">Transferase</keyword>
<evidence type="ECO:0000256" key="3">
    <source>
        <dbReference type="ARBA" id="ARBA00022679"/>
    </source>
</evidence>
<reference evidence="10" key="1">
    <citation type="submission" date="2018-07" db="EMBL/GenBank/DDBJ databases">
        <authorList>
            <person name="Kim H."/>
        </authorList>
    </citation>
    <scope>NUCLEOTIDE SEQUENCE [LARGE SCALE GENOMIC DNA]</scope>
    <source>
        <strain evidence="10">F02</strain>
    </source>
</reference>
<dbReference type="EC" id="2.5.1.-" evidence="6"/>
<dbReference type="AlphaFoldDB" id="A0A345DBX0"/>
<evidence type="ECO:0000259" key="8">
    <source>
        <dbReference type="Pfam" id="PF01923"/>
    </source>
</evidence>
<comment type="subunit">
    <text evidence="2">Homotrimer.</text>
</comment>
<dbReference type="InterPro" id="IPR029499">
    <property type="entry name" value="PduO-typ"/>
</dbReference>
<dbReference type="RefSeq" id="WP_114563008.1">
    <property type="nucleotide sequence ID" value="NZ_CP031124.1"/>
</dbReference>
<organism evidence="9 10">
    <name type="scientific">Ephemeroptericola cinctiostellae</name>
    <dbReference type="NCBI Taxonomy" id="2268024"/>
    <lineage>
        <taxon>Bacteria</taxon>
        <taxon>Pseudomonadati</taxon>
        <taxon>Pseudomonadota</taxon>
        <taxon>Betaproteobacteria</taxon>
        <taxon>Burkholderiales</taxon>
        <taxon>Burkholderiaceae</taxon>
        <taxon>Ephemeroptericola</taxon>
    </lineage>
</organism>
<keyword evidence="6" id="KW-0169">Cobalamin biosynthesis</keyword>
<comment type="catalytic activity">
    <reaction evidence="6">
        <text>2 cob(II)alamin + AH2 + 2 ATP = 2 adenosylcob(III)alamin + 2 triphosphate + A + 2 H(+)</text>
        <dbReference type="Rhea" id="RHEA:53304"/>
        <dbReference type="ChEBI" id="CHEBI:13193"/>
        <dbReference type="ChEBI" id="CHEBI:15378"/>
        <dbReference type="ChEBI" id="CHEBI:16304"/>
        <dbReference type="ChEBI" id="CHEBI:17499"/>
        <dbReference type="ChEBI" id="CHEBI:18036"/>
        <dbReference type="ChEBI" id="CHEBI:18408"/>
        <dbReference type="ChEBI" id="CHEBI:30616"/>
    </reaction>
</comment>
<evidence type="ECO:0000256" key="4">
    <source>
        <dbReference type="ARBA" id="ARBA00022741"/>
    </source>
</evidence>
<feature type="domain" description="Cobalamin adenosyltransferase-like" evidence="8">
    <location>
        <begin position="8"/>
        <end position="171"/>
    </location>
</feature>
<dbReference type="PANTHER" id="PTHR12213">
    <property type="entry name" value="CORRINOID ADENOSYLTRANSFERASE"/>
    <property type="match status" value="1"/>
</dbReference>
<keyword evidence="5 6" id="KW-0067">ATP-binding</keyword>
<dbReference type="Pfam" id="PF01923">
    <property type="entry name" value="Cob_adeno_trans"/>
    <property type="match status" value="1"/>
</dbReference>
<evidence type="ECO:0000313" key="10">
    <source>
        <dbReference type="Proteomes" id="UP000252182"/>
    </source>
</evidence>
<protein>
    <recommendedName>
        <fullName evidence="6">Cobalamin adenosyltransferase</fullName>
        <ecNumber evidence="6">2.5.1.-</ecNumber>
    </recommendedName>
</protein>
<dbReference type="OrthoDB" id="9778896at2"/>
<accession>A0A345DBX0</accession>
<evidence type="ECO:0000256" key="7">
    <source>
        <dbReference type="SAM" id="MobiDB-lite"/>
    </source>
</evidence>
<dbReference type="InterPro" id="IPR036451">
    <property type="entry name" value="CblAdoTrfase-like_sf"/>
</dbReference>
<dbReference type="KEGG" id="hyf:DTO96_101598"/>
<dbReference type="Proteomes" id="UP000252182">
    <property type="component" value="Chromosome"/>
</dbReference>
<dbReference type="FunFam" id="1.20.1200.10:FF:000001">
    <property type="entry name" value="Cob(I)yrinic acid a,c-diamide adenosyltransferase"/>
    <property type="match status" value="1"/>
</dbReference>
<dbReference type="GO" id="GO:0009236">
    <property type="term" value="P:cobalamin biosynthetic process"/>
    <property type="evidence" value="ECO:0007669"/>
    <property type="project" value="UniProtKB-UniRule"/>
</dbReference>
<name>A0A345DBX0_9BURK</name>
<feature type="region of interest" description="Disordered" evidence="7">
    <location>
        <begin position="1"/>
        <end position="26"/>
    </location>
</feature>
<evidence type="ECO:0000256" key="6">
    <source>
        <dbReference type="RuleBase" id="RU366026"/>
    </source>
</evidence>
<dbReference type="InterPro" id="IPR016030">
    <property type="entry name" value="CblAdoTrfase-like"/>
</dbReference>
<comment type="similarity">
    <text evidence="1 6">Belongs to the Cob(I)alamin adenosyltransferase family.</text>
</comment>
<dbReference type="NCBIfam" id="TIGR00636">
    <property type="entry name" value="PduO_Nterm"/>
    <property type="match status" value="1"/>
</dbReference>
<evidence type="ECO:0000256" key="1">
    <source>
        <dbReference type="ARBA" id="ARBA00007487"/>
    </source>
</evidence>
<dbReference type="GO" id="GO:0005524">
    <property type="term" value="F:ATP binding"/>
    <property type="evidence" value="ECO:0007669"/>
    <property type="project" value="UniProtKB-UniRule"/>
</dbReference>
<proteinExistence type="inferred from homology"/>
<sequence>MTARLDQITTRTGDDGTTALADGSRHSKSAPRFMAMGDVDELNSHIGLLRSRLRAHVNKADRELDAFLIEIQHHLFEIGSELAVPGIVFLTKGAVNGLDEWSVKSNATLPPLKEFILPSGVLAASQAHVCRSVARRAERSMVALAQVETMNDACAQYLNRCSDVFFIMARVLNQNAQHAETYWRGNRL</sequence>
<dbReference type="EMBL" id="CP031124">
    <property type="protein sequence ID" value="AXF85858.1"/>
    <property type="molecule type" value="Genomic_DNA"/>
</dbReference>
<keyword evidence="4 6" id="KW-0547">Nucleotide-binding</keyword>
<dbReference type="GO" id="GO:0008817">
    <property type="term" value="F:corrinoid adenosyltransferase activity"/>
    <property type="evidence" value="ECO:0007669"/>
    <property type="project" value="TreeGrafter"/>
</dbReference>